<evidence type="ECO:0000256" key="1">
    <source>
        <dbReference type="SAM" id="MobiDB-lite"/>
    </source>
</evidence>
<dbReference type="CDD" id="cd06257">
    <property type="entry name" value="DnaJ"/>
    <property type="match status" value="1"/>
</dbReference>
<dbReference type="SMART" id="SM00271">
    <property type="entry name" value="DnaJ"/>
    <property type="match status" value="1"/>
</dbReference>
<name>A0ABD5RPZ5_9EURY</name>
<keyword evidence="5" id="KW-1185">Reference proteome</keyword>
<feature type="transmembrane region" description="Helical" evidence="2">
    <location>
        <begin position="7"/>
        <end position="27"/>
    </location>
</feature>
<evidence type="ECO:0000256" key="2">
    <source>
        <dbReference type="SAM" id="Phobius"/>
    </source>
</evidence>
<keyword evidence="2" id="KW-1133">Transmembrane helix</keyword>
<evidence type="ECO:0000313" key="4">
    <source>
        <dbReference type="EMBL" id="MFC5972727.1"/>
    </source>
</evidence>
<proteinExistence type="predicted"/>
<organism evidence="4 5">
    <name type="scientific">Halomarina salina</name>
    <dbReference type="NCBI Taxonomy" id="1872699"/>
    <lineage>
        <taxon>Archaea</taxon>
        <taxon>Methanobacteriati</taxon>
        <taxon>Methanobacteriota</taxon>
        <taxon>Stenosarchaea group</taxon>
        <taxon>Halobacteria</taxon>
        <taxon>Halobacteriales</taxon>
        <taxon>Natronomonadaceae</taxon>
        <taxon>Halomarina</taxon>
    </lineage>
</organism>
<comment type="caution">
    <text evidence="4">The sequence shown here is derived from an EMBL/GenBank/DDBJ whole genome shotgun (WGS) entry which is preliminary data.</text>
</comment>
<protein>
    <submittedName>
        <fullName evidence="4">J domain-containing protein</fullName>
    </submittedName>
</protein>
<feature type="compositionally biased region" description="Basic and acidic residues" evidence="1">
    <location>
        <begin position="115"/>
        <end position="124"/>
    </location>
</feature>
<reference evidence="4 5" key="1">
    <citation type="journal article" date="2019" name="Int. J. Syst. Evol. Microbiol.">
        <title>The Global Catalogue of Microorganisms (GCM) 10K type strain sequencing project: providing services to taxonomists for standard genome sequencing and annotation.</title>
        <authorList>
            <consortium name="The Broad Institute Genomics Platform"/>
            <consortium name="The Broad Institute Genome Sequencing Center for Infectious Disease"/>
            <person name="Wu L."/>
            <person name="Ma J."/>
        </authorList>
    </citation>
    <scope>NUCLEOTIDE SEQUENCE [LARGE SCALE GENOMIC DNA]</scope>
    <source>
        <strain evidence="4 5">CGMCC 1.12543</strain>
    </source>
</reference>
<accession>A0ABD5RPZ5</accession>
<evidence type="ECO:0000313" key="5">
    <source>
        <dbReference type="Proteomes" id="UP001596099"/>
    </source>
</evidence>
<keyword evidence="2" id="KW-0472">Membrane</keyword>
<sequence length="193" mass="21704">MNRSRPELVSALAATFGGMAVLLTLFAVLLEPLALLLAVPFGVVAYLMWYQASGRLVERVYASVERRARIDDRGRTRRTRRETAEADGGRGGFGAGPRDARSRTASGRGRRRRATGQERRAGDQRRRRQRRPPEPDPGPTPREAYGILDLDPSADQSAVRRAYRERVKETHPDRGGDEEEFKRVTAAYERLSE</sequence>
<dbReference type="InterPro" id="IPR001623">
    <property type="entry name" value="DnaJ_domain"/>
</dbReference>
<keyword evidence="2" id="KW-0812">Transmembrane</keyword>
<dbReference type="RefSeq" id="WP_247416462.1">
    <property type="nucleotide sequence ID" value="NZ_JALLGW010000001.1"/>
</dbReference>
<dbReference type="EMBL" id="JBHSQH010000001">
    <property type="protein sequence ID" value="MFC5972727.1"/>
    <property type="molecule type" value="Genomic_DNA"/>
</dbReference>
<dbReference type="InterPro" id="IPR036869">
    <property type="entry name" value="J_dom_sf"/>
</dbReference>
<dbReference type="SUPFAM" id="SSF46565">
    <property type="entry name" value="Chaperone J-domain"/>
    <property type="match status" value="1"/>
</dbReference>
<dbReference type="AlphaFoldDB" id="A0ABD5RPZ5"/>
<dbReference type="InterPro" id="IPR050817">
    <property type="entry name" value="DjlA_DnaK_co-chaperone"/>
</dbReference>
<dbReference type="Gene3D" id="1.10.287.110">
    <property type="entry name" value="DnaJ domain"/>
    <property type="match status" value="1"/>
</dbReference>
<dbReference type="Pfam" id="PF00226">
    <property type="entry name" value="DnaJ"/>
    <property type="match status" value="1"/>
</dbReference>
<evidence type="ECO:0000259" key="3">
    <source>
        <dbReference type="PROSITE" id="PS50076"/>
    </source>
</evidence>
<dbReference type="PRINTS" id="PR00625">
    <property type="entry name" value="JDOMAIN"/>
</dbReference>
<feature type="domain" description="J" evidence="3">
    <location>
        <begin position="143"/>
        <end position="193"/>
    </location>
</feature>
<feature type="compositionally biased region" description="Basic and acidic residues" evidence="1">
    <location>
        <begin position="162"/>
        <end position="183"/>
    </location>
</feature>
<dbReference type="PROSITE" id="PS50076">
    <property type="entry name" value="DNAJ_2"/>
    <property type="match status" value="1"/>
</dbReference>
<feature type="region of interest" description="Disordered" evidence="1">
    <location>
        <begin position="73"/>
        <end position="193"/>
    </location>
</feature>
<gene>
    <name evidence="4" type="ORF">ACFPYI_15425</name>
</gene>
<dbReference type="PANTHER" id="PTHR24074">
    <property type="entry name" value="CO-CHAPERONE PROTEIN DJLA"/>
    <property type="match status" value="1"/>
</dbReference>
<dbReference type="Proteomes" id="UP001596099">
    <property type="component" value="Unassembled WGS sequence"/>
</dbReference>
<feature type="transmembrane region" description="Helical" evidence="2">
    <location>
        <begin position="33"/>
        <end position="50"/>
    </location>
</feature>